<comment type="caution">
    <text evidence="1">The sequence shown here is derived from an EMBL/GenBank/DDBJ whole genome shotgun (WGS) entry which is preliminary data.</text>
</comment>
<accession>A0ABQ3DIX5</accession>
<evidence type="ECO:0000313" key="1">
    <source>
        <dbReference type="EMBL" id="GHA99892.1"/>
    </source>
</evidence>
<keyword evidence="2" id="KW-1185">Reference proteome</keyword>
<sequence>MGSDEHETETRARHVCPACKHPVVSEMERHKSLGVFVPVWHPAPCRNPECAAYVPEADGERSEASGPHA</sequence>
<evidence type="ECO:0000313" key="2">
    <source>
        <dbReference type="Proteomes" id="UP000599437"/>
    </source>
</evidence>
<proteinExistence type="predicted"/>
<name>A0ABQ3DIX5_9ACTN</name>
<protein>
    <submittedName>
        <fullName evidence="1">Uncharacterized protein</fullName>
    </submittedName>
</protein>
<dbReference type="EMBL" id="BMVO01000005">
    <property type="protein sequence ID" value="GHA99892.1"/>
    <property type="molecule type" value="Genomic_DNA"/>
</dbReference>
<reference evidence="2" key="1">
    <citation type="journal article" date="2019" name="Int. J. Syst. Evol. Microbiol.">
        <title>The Global Catalogue of Microorganisms (GCM) 10K type strain sequencing project: providing services to taxonomists for standard genome sequencing and annotation.</title>
        <authorList>
            <consortium name="The Broad Institute Genomics Platform"/>
            <consortium name="The Broad Institute Genome Sequencing Center for Infectious Disease"/>
            <person name="Wu L."/>
            <person name="Ma J."/>
        </authorList>
    </citation>
    <scope>NUCLEOTIDE SEQUENCE [LARGE SCALE GENOMIC DNA]</scope>
    <source>
        <strain evidence="2">JCM 4737</strain>
    </source>
</reference>
<gene>
    <name evidence="1" type="ORF">GCM10010346_23430</name>
</gene>
<organism evidence="1 2">
    <name type="scientific">Streptomyces chryseus</name>
    <dbReference type="NCBI Taxonomy" id="68186"/>
    <lineage>
        <taxon>Bacteria</taxon>
        <taxon>Bacillati</taxon>
        <taxon>Actinomycetota</taxon>
        <taxon>Actinomycetes</taxon>
        <taxon>Kitasatosporales</taxon>
        <taxon>Streptomycetaceae</taxon>
        <taxon>Streptomyces</taxon>
    </lineage>
</organism>
<dbReference type="Proteomes" id="UP000599437">
    <property type="component" value="Unassembled WGS sequence"/>
</dbReference>